<dbReference type="Pfam" id="PF01402">
    <property type="entry name" value="RHH_1"/>
    <property type="match status" value="1"/>
</dbReference>
<proteinExistence type="predicted"/>
<dbReference type="OrthoDB" id="5298181at2"/>
<accession>A0A5C4WSE3</accession>
<dbReference type="GO" id="GO:0006355">
    <property type="term" value="P:regulation of DNA-templated transcription"/>
    <property type="evidence" value="ECO:0007669"/>
    <property type="project" value="InterPro"/>
</dbReference>
<dbReference type="PANTHER" id="PTHR40688:SF2">
    <property type="entry name" value="RIBBON-HELIX-HELIX PROTEIN COPG DOMAIN-CONTAINING PROTEIN"/>
    <property type="match status" value="1"/>
</dbReference>
<keyword evidence="4" id="KW-1185">Reference proteome</keyword>
<organism evidence="3 4">
    <name type="scientific">Nonomuraea phyllanthi</name>
    <dbReference type="NCBI Taxonomy" id="2219224"/>
    <lineage>
        <taxon>Bacteria</taxon>
        <taxon>Bacillati</taxon>
        <taxon>Actinomycetota</taxon>
        <taxon>Actinomycetes</taxon>
        <taxon>Streptosporangiales</taxon>
        <taxon>Streptosporangiaceae</taxon>
        <taxon>Nonomuraea</taxon>
    </lineage>
</organism>
<gene>
    <name evidence="3" type="ORF">FH608_005455</name>
</gene>
<feature type="region of interest" description="Disordered" evidence="1">
    <location>
        <begin position="48"/>
        <end position="68"/>
    </location>
</feature>
<evidence type="ECO:0000259" key="2">
    <source>
        <dbReference type="Pfam" id="PF01402"/>
    </source>
</evidence>
<feature type="domain" description="Ribbon-helix-helix protein CopG" evidence="2">
    <location>
        <begin position="5"/>
        <end position="43"/>
    </location>
</feature>
<dbReference type="RefSeq" id="WP_139629080.1">
    <property type="nucleotide sequence ID" value="NZ_VDLX02000002.1"/>
</dbReference>
<dbReference type="InterPro" id="IPR052991">
    <property type="entry name" value="Non-func_TypeII_TA_Antitoxin"/>
</dbReference>
<reference evidence="3 4" key="1">
    <citation type="submission" date="2019-10" db="EMBL/GenBank/DDBJ databases">
        <title>Nonomuraea sp. nov., isolated from Phyllanthus amarus.</title>
        <authorList>
            <person name="Klykleung N."/>
            <person name="Tanasupawat S."/>
        </authorList>
    </citation>
    <scope>NUCLEOTIDE SEQUENCE [LARGE SCALE GENOMIC DNA]</scope>
    <source>
        <strain evidence="3 4">PA1-10</strain>
    </source>
</reference>
<dbReference type="Gene3D" id="1.10.1220.10">
    <property type="entry name" value="Met repressor-like"/>
    <property type="match status" value="1"/>
</dbReference>
<sequence length="68" mass="7707">MAKTVTSVRLSDEQTRALDSIAEREERSRSWLISKAVDEFIARRTQQVSQLVTEAGRAESETNRGEPQ</sequence>
<dbReference type="SUPFAM" id="SSF47598">
    <property type="entry name" value="Ribbon-helix-helix"/>
    <property type="match status" value="1"/>
</dbReference>
<dbReference type="CDD" id="cd22233">
    <property type="entry name" value="RHH_CopAso-like"/>
    <property type="match status" value="1"/>
</dbReference>
<dbReference type="InterPro" id="IPR013321">
    <property type="entry name" value="Arc_rbn_hlx_hlx"/>
</dbReference>
<name>A0A5C4WSE3_9ACTN</name>
<dbReference type="AlphaFoldDB" id="A0A5C4WSE3"/>
<comment type="caution">
    <text evidence="3">The sequence shown here is derived from an EMBL/GenBank/DDBJ whole genome shotgun (WGS) entry which is preliminary data.</text>
</comment>
<dbReference type="Proteomes" id="UP000312512">
    <property type="component" value="Unassembled WGS sequence"/>
</dbReference>
<dbReference type="InterPro" id="IPR002145">
    <property type="entry name" value="CopG"/>
</dbReference>
<feature type="compositionally biased region" description="Basic and acidic residues" evidence="1">
    <location>
        <begin position="56"/>
        <end position="68"/>
    </location>
</feature>
<evidence type="ECO:0000256" key="1">
    <source>
        <dbReference type="SAM" id="MobiDB-lite"/>
    </source>
</evidence>
<evidence type="ECO:0000313" key="4">
    <source>
        <dbReference type="Proteomes" id="UP000312512"/>
    </source>
</evidence>
<evidence type="ECO:0000313" key="3">
    <source>
        <dbReference type="EMBL" id="KAB8196224.1"/>
    </source>
</evidence>
<dbReference type="InterPro" id="IPR010985">
    <property type="entry name" value="Ribbon_hlx_hlx"/>
</dbReference>
<dbReference type="PANTHER" id="PTHR40688">
    <property type="match status" value="1"/>
</dbReference>
<protein>
    <submittedName>
        <fullName evidence="3">Ribbon-helix-helix protein, CopG family</fullName>
    </submittedName>
</protein>
<dbReference type="EMBL" id="VDLX02000002">
    <property type="protein sequence ID" value="KAB8196224.1"/>
    <property type="molecule type" value="Genomic_DNA"/>
</dbReference>